<proteinExistence type="predicted"/>
<reference evidence="1 2" key="2">
    <citation type="submission" date="2018-09" db="EMBL/GenBank/DDBJ databases">
        <title>Genome of Sphaerochaeta halotolerans strain 4-11.</title>
        <authorList>
            <person name="Nazina T.N."/>
            <person name="Sokolova D.S."/>
        </authorList>
    </citation>
    <scope>NUCLEOTIDE SEQUENCE [LARGE SCALE GENOMIC DNA]</scope>
    <source>
        <strain evidence="1 2">4-11</strain>
    </source>
</reference>
<dbReference type="AlphaFoldDB" id="A0A372MGT7"/>
<evidence type="ECO:0008006" key="3">
    <source>
        <dbReference type="Google" id="ProtNLM"/>
    </source>
</evidence>
<dbReference type="EMBL" id="QUWK01000006">
    <property type="protein sequence ID" value="RFU95001.1"/>
    <property type="molecule type" value="Genomic_DNA"/>
</dbReference>
<keyword evidence="2" id="KW-1185">Reference proteome</keyword>
<gene>
    <name evidence="1" type="ORF">DYP60_07200</name>
</gene>
<comment type="caution">
    <text evidence="1">The sequence shown here is derived from an EMBL/GenBank/DDBJ whole genome shotgun (WGS) entry which is preliminary data.</text>
</comment>
<sequence length="228" mass="25653">MAMDAMEQKLRPPEIPLKPYPPKVITLASGEKMVVREAKREEAGALLGTIYPLLGVPADFYDIVAARMYSEILGWFRYRVANEFVLVGTINGVIAGIVTSRHVTPKLGMSLHTMTIKRGLRVGAQLFAAKMEHHLDILGEEEVYIVAESPNGFKRWMIEYELEDRSSQFPEVRHELGGVPTYVLTRPLWEAVRDVKCTGTRPVLDADLKTSAKLIMPSEYPQIPGFKR</sequence>
<evidence type="ECO:0000313" key="2">
    <source>
        <dbReference type="Proteomes" id="UP000264002"/>
    </source>
</evidence>
<reference evidence="2" key="1">
    <citation type="submission" date="2018-08" db="EMBL/GenBank/DDBJ databases">
        <authorList>
            <person name="Grouzdev D.S."/>
            <person name="Krutkina M.S."/>
        </authorList>
    </citation>
    <scope>NUCLEOTIDE SEQUENCE [LARGE SCALE GENOMIC DNA]</scope>
    <source>
        <strain evidence="2">4-11</strain>
    </source>
</reference>
<organism evidence="1 2">
    <name type="scientific">Sphaerochaeta halotolerans</name>
    <dbReference type="NCBI Taxonomy" id="2293840"/>
    <lineage>
        <taxon>Bacteria</taxon>
        <taxon>Pseudomonadati</taxon>
        <taxon>Spirochaetota</taxon>
        <taxon>Spirochaetia</taxon>
        <taxon>Spirochaetales</taxon>
        <taxon>Sphaerochaetaceae</taxon>
        <taxon>Sphaerochaeta</taxon>
    </lineage>
</organism>
<dbReference type="Proteomes" id="UP000264002">
    <property type="component" value="Unassembled WGS sequence"/>
</dbReference>
<dbReference type="RefSeq" id="WP_117330243.1">
    <property type="nucleotide sequence ID" value="NZ_QUWK01000006.1"/>
</dbReference>
<name>A0A372MGT7_9SPIR</name>
<evidence type="ECO:0000313" key="1">
    <source>
        <dbReference type="EMBL" id="RFU95001.1"/>
    </source>
</evidence>
<accession>A0A372MGT7</accession>
<protein>
    <recommendedName>
        <fullName evidence="3">N-acetyltransferase</fullName>
    </recommendedName>
</protein>
<dbReference type="OrthoDB" id="43577at2"/>